<dbReference type="Proteomes" id="UP000463883">
    <property type="component" value="Chromosome"/>
</dbReference>
<dbReference type="PANTHER" id="PTHR34216:SF3">
    <property type="entry name" value="POLY-BETA-1,6-N-ACETYL-D-GLUCOSAMINE N-DEACETYLASE"/>
    <property type="match status" value="1"/>
</dbReference>
<dbReference type="PANTHER" id="PTHR34216">
    <property type="match status" value="1"/>
</dbReference>
<dbReference type="PROSITE" id="PS51677">
    <property type="entry name" value="NODB"/>
    <property type="match status" value="1"/>
</dbReference>
<dbReference type="AlphaFoldDB" id="A0A6P1MAZ4"/>
<dbReference type="InterPro" id="IPR051398">
    <property type="entry name" value="Polysacch_Deacetylase"/>
</dbReference>
<sequence length="280" mass="32246">MKSRKIAAIIFSLILVLAWGNVCYAGEPAKITDEEHLYVPILMYHHFVEEKPLNGRMDATITKDKLQEDMRYLEENEYTPLLPQDLKAITEGRMKMPEKPVIITFDDGYESAYTVAYPILKETGMKATVFVIVGSVENPRKNEIKKLNWAEMKEMYDSGVFDIQSHSYNLHNQNLKGQYMRFLVNGIQRGLIECRAQYDMRVEEDIVKSIDTIEENVGNKVICYSYPYGAYEEWGKDLLRKNGILFGFGTTYGAGDFKGNLYYLNRFSVGMDTDLSKILN</sequence>
<keyword evidence="2" id="KW-0732">Signal</keyword>
<dbReference type="SUPFAM" id="SSF88713">
    <property type="entry name" value="Glycoside hydrolase/deacetylase"/>
    <property type="match status" value="1"/>
</dbReference>
<evidence type="ECO:0000256" key="2">
    <source>
        <dbReference type="ARBA" id="ARBA00022729"/>
    </source>
</evidence>
<proteinExistence type="predicted"/>
<dbReference type="GO" id="GO:0016810">
    <property type="term" value="F:hydrolase activity, acting on carbon-nitrogen (but not peptide) bonds"/>
    <property type="evidence" value="ECO:0007669"/>
    <property type="project" value="InterPro"/>
</dbReference>
<dbReference type="InterPro" id="IPR011330">
    <property type="entry name" value="Glyco_hydro/deAcase_b/a-brl"/>
</dbReference>
<dbReference type="EMBL" id="CP047591">
    <property type="protein sequence ID" value="QHI71800.1"/>
    <property type="molecule type" value="Genomic_DNA"/>
</dbReference>
<reference evidence="4 5" key="1">
    <citation type="submission" date="2020-01" db="EMBL/GenBank/DDBJ databases">
        <title>Genomic analysis of Aminipila sp. CBA3637.</title>
        <authorList>
            <person name="Kim Y.B."/>
            <person name="Roh S.W."/>
        </authorList>
    </citation>
    <scope>NUCLEOTIDE SEQUENCE [LARGE SCALE GENOMIC DNA]</scope>
    <source>
        <strain evidence="4 5">CBA3637</strain>
    </source>
</reference>
<dbReference type="GO" id="GO:0005576">
    <property type="term" value="C:extracellular region"/>
    <property type="evidence" value="ECO:0007669"/>
    <property type="project" value="UniProtKB-SubCell"/>
</dbReference>
<protein>
    <submittedName>
        <fullName evidence="4">Polysaccharide deacetylase family protein</fullName>
    </submittedName>
</protein>
<evidence type="ECO:0000313" key="4">
    <source>
        <dbReference type="EMBL" id="QHI71800.1"/>
    </source>
</evidence>
<feature type="domain" description="NodB homology" evidence="3">
    <location>
        <begin position="99"/>
        <end position="280"/>
    </location>
</feature>
<accession>A0A6P1MAZ4</accession>
<evidence type="ECO:0000256" key="1">
    <source>
        <dbReference type="ARBA" id="ARBA00004613"/>
    </source>
</evidence>
<gene>
    <name evidence="4" type="ORF">Ami3637_04815</name>
</gene>
<keyword evidence="5" id="KW-1185">Reference proteome</keyword>
<dbReference type="KEGG" id="amic:Ami3637_04815"/>
<dbReference type="Gene3D" id="3.20.20.370">
    <property type="entry name" value="Glycoside hydrolase/deacetylase"/>
    <property type="match status" value="1"/>
</dbReference>
<name>A0A6P1MAZ4_9FIRM</name>
<comment type="subcellular location">
    <subcellularLocation>
        <location evidence="1">Secreted</location>
    </subcellularLocation>
</comment>
<dbReference type="RefSeq" id="WP_162361574.1">
    <property type="nucleotide sequence ID" value="NZ_CP047591.1"/>
</dbReference>
<evidence type="ECO:0000313" key="5">
    <source>
        <dbReference type="Proteomes" id="UP000463883"/>
    </source>
</evidence>
<dbReference type="CDD" id="cd10918">
    <property type="entry name" value="CE4_NodB_like_5s_6s"/>
    <property type="match status" value="1"/>
</dbReference>
<dbReference type="InterPro" id="IPR002509">
    <property type="entry name" value="NODB_dom"/>
</dbReference>
<dbReference type="Pfam" id="PF01522">
    <property type="entry name" value="Polysacc_deac_1"/>
    <property type="match status" value="1"/>
</dbReference>
<evidence type="ECO:0000259" key="3">
    <source>
        <dbReference type="PROSITE" id="PS51677"/>
    </source>
</evidence>
<organism evidence="4 5">
    <name type="scientific">Aminipila terrae</name>
    <dbReference type="NCBI Taxonomy" id="2697030"/>
    <lineage>
        <taxon>Bacteria</taxon>
        <taxon>Bacillati</taxon>
        <taxon>Bacillota</taxon>
        <taxon>Clostridia</taxon>
        <taxon>Peptostreptococcales</taxon>
        <taxon>Anaerovoracaceae</taxon>
        <taxon>Aminipila</taxon>
    </lineage>
</organism>
<dbReference type="GO" id="GO:0005975">
    <property type="term" value="P:carbohydrate metabolic process"/>
    <property type="evidence" value="ECO:0007669"/>
    <property type="project" value="InterPro"/>
</dbReference>